<evidence type="ECO:0000313" key="2">
    <source>
        <dbReference type="EMBL" id="COX15438.1"/>
    </source>
</evidence>
<feature type="compositionally biased region" description="Polar residues" evidence="1">
    <location>
        <begin position="77"/>
        <end position="96"/>
    </location>
</feature>
<evidence type="ECO:0000313" key="3">
    <source>
        <dbReference type="Proteomes" id="UP000038802"/>
    </source>
</evidence>
<proteinExistence type="predicted"/>
<organism evidence="2 3">
    <name type="scientific">Mycobacterium tuberculosis</name>
    <dbReference type="NCBI Taxonomy" id="1773"/>
    <lineage>
        <taxon>Bacteria</taxon>
        <taxon>Bacillati</taxon>
        <taxon>Actinomycetota</taxon>
        <taxon>Actinomycetes</taxon>
        <taxon>Mycobacteriales</taxon>
        <taxon>Mycobacteriaceae</taxon>
        <taxon>Mycobacterium</taxon>
        <taxon>Mycobacterium tuberculosis complex</taxon>
    </lineage>
</organism>
<feature type="region of interest" description="Disordered" evidence="1">
    <location>
        <begin position="70"/>
        <end position="96"/>
    </location>
</feature>
<dbReference type="AlphaFoldDB" id="A0A0U0T2L5"/>
<sequence length="186" mass="19454">MAHSVCSGRTALPAAPATSRNRSFRPARISTGDKVSVRAAASSIASGTPSKRRQISPTVTAVSALIAKSDRTRRARSTNSSMASLVSDNGGTRQVSSPANPIASVLVVRIVNLGQERNSESIIAAHASSKCSQWSNTSSTRASLMTPTSVSIADKPGWTGKPKAFSIEMDTQSRSVTVAKSQSQRP</sequence>
<gene>
    <name evidence="2" type="ORF">ERS007703_04839</name>
</gene>
<dbReference type="EMBL" id="CSAE01000973">
    <property type="protein sequence ID" value="COX15438.1"/>
    <property type="molecule type" value="Genomic_DNA"/>
</dbReference>
<feature type="region of interest" description="Disordered" evidence="1">
    <location>
        <begin position="1"/>
        <end position="30"/>
    </location>
</feature>
<evidence type="ECO:0000256" key="1">
    <source>
        <dbReference type="SAM" id="MobiDB-lite"/>
    </source>
</evidence>
<dbReference type="Proteomes" id="UP000038802">
    <property type="component" value="Unassembled WGS sequence"/>
</dbReference>
<reference evidence="3" key="1">
    <citation type="submission" date="2015-03" db="EMBL/GenBank/DDBJ databases">
        <authorList>
            <consortium name="Pathogen Informatics"/>
        </authorList>
    </citation>
    <scope>NUCLEOTIDE SEQUENCE [LARGE SCALE GENOMIC DNA]</scope>
    <source>
        <strain evidence="3">K00500041</strain>
    </source>
</reference>
<protein>
    <submittedName>
        <fullName evidence="2">Uncharacterized protein</fullName>
    </submittedName>
</protein>
<name>A0A0U0T2L5_MYCTX</name>
<accession>A0A0U0T2L5</accession>